<name>E6SM62_THEM7</name>
<dbReference type="HOGENOM" id="CLU_868591_0_0_9"/>
<dbReference type="RefSeq" id="WP_013494697.1">
    <property type="nucleotide sequence ID" value="NC_014831.1"/>
</dbReference>
<dbReference type="Proteomes" id="UP000008915">
    <property type="component" value="Chromosome"/>
</dbReference>
<dbReference type="InterPro" id="IPR000905">
    <property type="entry name" value="Gcp-like_dom"/>
</dbReference>
<feature type="region of interest" description="Disordered" evidence="1">
    <location>
        <begin position="170"/>
        <end position="198"/>
    </location>
</feature>
<dbReference type="NCBIfam" id="TIGR03725">
    <property type="entry name" value="T6A_YeaZ"/>
    <property type="match status" value="1"/>
</dbReference>
<evidence type="ECO:0000259" key="2">
    <source>
        <dbReference type="Pfam" id="PF00814"/>
    </source>
</evidence>
<dbReference type="PANTHER" id="PTHR11735:SF11">
    <property type="entry name" value="TRNA THREONYLCARBAMOYLADENOSINE BIOSYNTHESIS PROTEIN TSAB"/>
    <property type="match status" value="1"/>
</dbReference>
<proteinExistence type="predicted"/>
<keyword evidence="4" id="KW-1185">Reference proteome</keyword>
<gene>
    <name evidence="3" type="ordered locus">Tmar_0267</name>
</gene>
<dbReference type="InterPro" id="IPR022496">
    <property type="entry name" value="T6A_TsaB"/>
</dbReference>
<dbReference type="OrthoDB" id="9784166at2"/>
<dbReference type="eggNOG" id="COG1214">
    <property type="taxonomic scope" value="Bacteria"/>
</dbReference>
<evidence type="ECO:0000313" key="4">
    <source>
        <dbReference type="Proteomes" id="UP000008915"/>
    </source>
</evidence>
<reference evidence="4" key="2">
    <citation type="journal article" date="2010" name="Stand. Genomic Sci.">
        <title>Complete genome sequence of Thermaerobacter marianensis type strain (7p75aT).</title>
        <authorList>
            <person name="Han C."/>
            <person name="Gu W."/>
            <person name="Zhang X."/>
            <person name="Lapidus A."/>
            <person name="Nolan M."/>
            <person name="Copeland A."/>
            <person name="Lucas S."/>
            <person name="Glavina Del Rio T."/>
            <person name="Tice H."/>
            <person name="Cheng J."/>
            <person name="Tapia R."/>
            <person name="Goodwin L."/>
            <person name="Pitluck S."/>
            <person name="Pagani I."/>
            <person name="Ivanova N."/>
            <person name="Mavromatis K."/>
            <person name="Mikhailova N."/>
            <person name="Pati A."/>
            <person name="Chen A."/>
            <person name="Palaniappan K."/>
            <person name="Land M."/>
            <person name="Hauser L."/>
            <person name="Chang Y."/>
            <person name="Jeffries C."/>
            <person name="Schneider S."/>
            <person name="Rohde M."/>
            <person name="Goker M."/>
            <person name="Pukall R."/>
            <person name="Woyke T."/>
            <person name="Bristow J."/>
            <person name="Eisen J."/>
            <person name="Markowitz V."/>
            <person name="Hugenholtz P."/>
            <person name="Kyrpides N."/>
            <person name="Klenk H."/>
            <person name="Detter J."/>
        </authorList>
    </citation>
    <scope>NUCLEOTIDE SEQUENCE [LARGE SCALE GENOMIC DNA]</scope>
    <source>
        <strain evidence="4">ATCC 700841 / DSM 12885 / JCM 10246 / 7p75a</strain>
    </source>
</reference>
<dbReference type="KEGG" id="tmr:Tmar_0267"/>
<dbReference type="GO" id="GO:0002949">
    <property type="term" value="P:tRNA threonylcarbamoyladenosine modification"/>
    <property type="evidence" value="ECO:0007669"/>
    <property type="project" value="InterPro"/>
</dbReference>
<dbReference type="Pfam" id="PF00814">
    <property type="entry name" value="TsaD"/>
    <property type="match status" value="1"/>
</dbReference>
<dbReference type="InterPro" id="IPR043129">
    <property type="entry name" value="ATPase_NBD"/>
</dbReference>
<dbReference type="PANTHER" id="PTHR11735">
    <property type="entry name" value="TRNA N6-ADENOSINE THREONYLCARBAMOYLTRANSFERASE"/>
    <property type="match status" value="1"/>
</dbReference>
<dbReference type="AlphaFoldDB" id="E6SM62"/>
<evidence type="ECO:0000313" key="3">
    <source>
        <dbReference type="EMBL" id="ADU50392.1"/>
    </source>
</evidence>
<dbReference type="SUPFAM" id="SSF53067">
    <property type="entry name" value="Actin-like ATPase domain"/>
    <property type="match status" value="1"/>
</dbReference>
<accession>E6SM62</accession>
<reference evidence="3 4" key="1">
    <citation type="journal article" date="2010" name="Stand. Genomic Sci.">
        <title>Complete genome sequence of Thermaerobacter marianensis type strain (7p75a).</title>
        <authorList>
            <person name="Han C."/>
            <person name="Gu W."/>
            <person name="Zhang X."/>
            <person name="Lapidus A."/>
            <person name="Nolan M."/>
            <person name="Copeland A."/>
            <person name="Lucas S."/>
            <person name="Del Rio T.G."/>
            <person name="Tice H."/>
            <person name="Cheng J.F."/>
            <person name="Tapia R."/>
            <person name="Goodwin L."/>
            <person name="Pitluck S."/>
            <person name="Pagani I."/>
            <person name="Ivanova N."/>
            <person name="Mavromatis K."/>
            <person name="Mikhailova N."/>
            <person name="Pati A."/>
            <person name="Chen A."/>
            <person name="Palaniappan K."/>
            <person name="Land M."/>
            <person name="Hauser L."/>
            <person name="Chang Y.J."/>
            <person name="Jeffries C.D."/>
            <person name="Schneider S."/>
            <person name="Rohde M."/>
            <person name="Goker M."/>
            <person name="Pukall R."/>
            <person name="Woyke T."/>
            <person name="Bristow J."/>
            <person name="Eisen J.A."/>
            <person name="Markowitz V."/>
            <person name="Hugenholtz P."/>
            <person name="Kyrpides N.C."/>
            <person name="Klenk H.P."/>
            <person name="Detter J.C."/>
        </authorList>
    </citation>
    <scope>NUCLEOTIDE SEQUENCE [LARGE SCALE GENOMIC DNA]</scope>
    <source>
        <strain evidence="4">ATCC 700841 / DSM 12885 / JCM 10246 / 7p75a</strain>
    </source>
</reference>
<dbReference type="STRING" id="644966.Tmar_0267"/>
<dbReference type="Gene3D" id="3.30.420.40">
    <property type="match status" value="1"/>
</dbReference>
<sequence length="320" mass="30698">MTWILGIDTSGPRCGVALLKDGEPAGAEELAAPGTNRALMPAVDRLCRRAGIGPRQLDGIAVALGPGSFTGLRIGLAAAKGLALGLGRPLAGVGTLDAVVFAAAGPAGDAATGTAGGGAEGGGAGPWQGWLVARPARRGEFYAAAYDGPGRRLWGPDLVAAAALAEAVRRPGGPVRPPAGEGAGRSAEGAPGDCGPGPALAGRGAAAAAPAAGARAAGASTASSGPGATVGWWAVVVDPQHAAALGLSPEEAGVEGEAAAGQSLHRRGPAVALVPDPGAVPVAVARLALPRLAAGGDDPATLAPLYLPAGSTFRPYPGAG</sequence>
<dbReference type="EMBL" id="CP002344">
    <property type="protein sequence ID" value="ADU50392.1"/>
    <property type="molecule type" value="Genomic_DNA"/>
</dbReference>
<dbReference type="CDD" id="cd24032">
    <property type="entry name" value="ASKHA_NBD_TsaB"/>
    <property type="match status" value="1"/>
</dbReference>
<feature type="domain" description="Gcp-like" evidence="2">
    <location>
        <begin position="30"/>
        <end position="104"/>
    </location>
</feature>
<organism evidence="3 4">
    <name type="scientific">Thermaerobacter marianensis (strain ATCC 700841 / DSM 12885 / JCM 10246 / 7p75a)</name>
    <dbReference type="NCBI Taxonomy" id="644966"/>
    <lineage>
        <taxon>Bacteria</taxon>
        <taxon>Bacillati</taxon>
        <taxon>Bacillota</taxon>
        <taxon>Clostridia</taxon>
        <taxon>Eubacteriales</taxon>
        <taxon>Clostridiales Family XVII. Incertae Sedis</taxon>
        <taxon>Thermaerobacter</taxon>
    </lineage>
</organism>
<dbReference type="GO" id="GO:0005829">
    <property type="term" value="C:cytosol"/>
    <property type="evidence" value="ECO:0007669"/>
    <property type="project" value="TreeGrafter"/>
</dbReference>
<protein>
    <submittedName>
        <fullName evidence="3">Peptidase M22 glycoprotease</fullName>
    </submittedName>
</protein>
<evidence type="ECO:0000256" key="1">
    <source>
        <dbReference type="SAM" id="MobiDB-lite"/>
    </source>
</evidence>